<dbReference type="InterPro" id="IPR005064">
    <property type="entry name" value="BUG"/>
</dbReference>
<sequence>MTIISRRAALAAPLAALATPSLAQTWPDRPITLLHGFGAGGNADVIARVIAAPLAEALGKPVVVEARTGAGGNIASEAAARARPDGHTLILLTGGHAVSAALFRTLRFDPIEDFSFISTVSVFPFVVATRADGPITSLADMAARARRDPGGLTFSSVGVGSTQHLTGELLAQTLGVSLTHVPYRGGTQPLTDLLSGRIDMMVDSVTVTGAGIAAGTVRALGVTSATAWPSLPEVPTVASAAPGFEVVSWVGLAAPARTPTPIVERLNAELRRAVAIPAVRERLEALGTRVAPNSPDQMRGFVAGEVARWNQVIDRARLERQ</sequence>
<evidence type="ECO:0000256" key="1">
    <source>
        <dbReference type="ARBA" id="ARBA00006987"/>
    </source>
</evidence>
<dbReference type="Gene3D" id="3.40.190.150">
    <property type="entry name" value="Bordetella uptake gene, domain 1"/>
    <property type="match status" value="1"/>
</dbReference>
<evidence type="ECO:0000313" key="3">
    <source>
        <dbReference type="EMBL" id="SFK98405.1"/>
    </source>
</evidence>
<dbReference type="SUPFAM" id="SSF53850">
    <property type="entry name" value="Periplasmic binding protein-like II"/>
    <property type="match status" value="1"/>
</dbReference>
<dbReference type="EMBL" id="FOSQ01000013">
    <property type="protein sequence ID" value="SFK98405.1"/>
    <property type="molecule type" value="Genomic_DNA"/>
</dbReference>
<dbReference type="PANTHER" id="PTHR42928:SF5">
    <property type="entry name" value="BLR1237 PROTEIN"/>
    <property type="match status" value="1"/>
</dbReference>
<feature type="signal peptide" evidence="2">
    <location>
        <begin position="1"/>
        <end position="23"/>
    </location>
</feature>
<dbReference type="PIRSF" id="PIRSF017082">
    <property type="entry name" value="YflP"/>
    <property type="match status" value="1"/>
</dbReference>
<keyword evidence="2" id="KW-0732">Signal</keyword>
<dbReference type="Pfam" id="PF03401">
    <property type="entry name" value="TctC"/>
    <property type="match status" value="1"/>
</dbReference>
<dbReference type="InterPro" id="IPR042100">
    <property type="entry name" value="Bug_dom1"/>
</dbReference>
<organism evidence="3 4">
    <name type="scientific">Falsiroseomonas stagni DSM 19981</name>
    <dbReference type="NCBI Taxonomy" id="1123062"/>
    <lineage>
        <taxon>Bacteria</taxon>
        <taxon>Pseudomonadati</taxon>
        <taxon>Pseudomonadota</taxon>
        <taxon>Alphaproteobacteria</taxon>
        <taxon>Acetobacterales</taxon>
        <taxon>Roseomonadaceae</taxon>
        <taxon>Falsiroseomonas</taxon>
    </lineage>
</organism>
<dbReference type="STRING" id="1123062.SAMN02745775_11333"/>
<dbReference type="CDD" id="cd13578">
    <property type="entry name" value="PBP2_Bug27"/>
    <property type="match status" value="1"/>
</dbReference>
<dbReference type="PANTHER" id="PTHR42928">
    <property type="entry name" value="TRICARBOXYLATE-BINDING PROTEIN"/>
    <property type="match status" value="1"/>
</dbReference>
<keyword evidence="4" id="KW-1185">Reference proteome</keyword>
<feature type="chain" id="PRO_5011790722" evidence="2">
    <location>
        <begin position="24"/>
        <end position="321"/>
    </location>
</feature>
<name>A0A1I4DY94_9PROT</name>
<protein>
    <submittedName>
        <fullName evidence="3">Tripartite-type tricarboxylate transporter, receptor component TctC</fullName>
    </submittedName>
</protein>
<evidence type="ECO:0000256" key="2">
    <source>
        <dbReference type="SAM" id="SignalP"/>
    </source>
</evidence>
<dbReference type="AlphaFoldDB" id="A0A1I4DY94"/>
<dbReference type="Proteomes" id="UP000199473">
    <property type="component" value="Unassembled WGS sequence"/>
</dbReference>
<gene>
    <name evidence="3" type="ORF">SAMN02745775_11333</name>
</gene>
<comment type="similarity">
    <text evidence="1">Belongs to the UPF0065 (bug) family.</text>
</comment>
<dbReference type="OrthoDB" id="8970543at2"/>
<reference evidence="3 4" key="1">
    <citation type="submission" date="2016-10" db="EMBL/GenBank/DDBJ databases">
        <authorList>
            <person name="de Groot N.N."/>
        </authorList>
    </citation>
    <scope>NUCLEOTIDE SEQUENCE [LARGE SCALE GENOMIC DNA]</scope>
    <source>
        <strain evidence="3 4">DSM 19981</strain>
    </source>
</reference>
<proteinExistence type="inferred from homology"/>
<dbReference type="RefSeq" id="WP_092962465.1">
    <property type="nucleotide sequence ID" value="NZ_FOSQ01000013.1"/>
</dbReference>
<evidence type="ECO:0000313" key="4">
    <source>
        <dbReference type="Proteomes" id="UP000199473"/>
    </source>
</evidence>
<dbReference type="Gene3D" id="3.40.190.10">
    <property type="entry name" value="Periplasmic binding protein-like II"/>
    <property type="match status" value="1"/>
</dbReference>
<keyword evidence="3" id="KW-0675">Receptor</keyword>
<accession>A0A1I4DY94</accession>